<gene>
    <name evidence="1" type="ORF">PAXRUDRAFT_834768</name>
</gene>
<proteinExistence type="predicted"/>
<dbReference type="EMBL" id="KN826753">
    <property type="protein sequence ID" value="KIK77992.1"/>
    <property type="molecule type" value="Genomic_DNA"/>
</dbReference>
<dbReference type="Proteomes" id="UP000054538">
    <property type="component" value="Unassembled WGS sequence"/>
</dbReference>
<organism evidence="1 2">
    <name type="scientific">Paxillus rubicundulus Ve08.2h10</name>
    <dbReference type="NCBI Taxonomy" id="930991"/>
    <lineage>
        <taxon>Eukaryota</taxon>
        <taxon>Fungi</taxon>
        <taxon>Dikarya</taxon>
        <taxon>Basidiomycota</taxon>
        <taxon>Agaricomycotina</taxon>
        <taxon>Agaricomycetes</taxon>
        <taxon>Agaricomycetidae</taxon>
        <taxon>Boletales</taxon>
        <taxon>Paxilineae</taxon>
        <taxon>Paxillaceae</taxon>
        <taxon>Paxillus</taxon>
    </lineage>
</organism>
<evidence type="ECO:0000313" key="1">
    <source>
        <dbReference type="EMBL" id="KIK77992.1"/>
    </source>
</evidence>
<accession>A0A0D0C4G4</accession>
<sequence length="92" mass="10090">MLARNLPLASRRQCLRLLSTNSGDSIAGWVSECFPLACATTDMVVEDIRRAIVPSSQVDSASKSSKYREAMQVKQPNFARMALDFCSAPGKH</sequence>
<name>A0A0D0C4G4_9AGAM</name>
<dbReference type="InParanoid" id="A0A0D0C4G4"/>
<evidence type="ECO:0000313" key="2">
    <source>
        <dbReference type="Proteomes" id="UP000054538"/>
    </source>
</evidence>
<dbReference type="AlphaFoldDB" id="A0A0D0C4G4"/>
<dbReference type="HOGENOM" id="CLU_2413926_0_0_1"/>
<reference evidence="1 2" key="1">
    <citation type="submission" date="2014-04" db="EMBL/GenBank/DDBJ databases">
        <authorList>
            <consortium name="DOE Joint Genome Institute"/>
            <person name="Kuo A."/>
            <person name="Kohler A."/>
            <person name="Jargeat P."/>
            <person name="Nagy L.G."/>
            <person name="Floudas D."/>
            <person name="Copeland A."/>
            <person name="Barry K.W."/>
            <person name="Cichocki N."/>
            <person name="Veneault-Fourrey C."/>
            <person name="LaButti K."/>
            <person name="Lindquist E.A."/>
            <person name="Lipzen A."/>
            <person name="Lundell T."/>
            <person name="Morin E."/>
            <person name="Murat C."/>
            <person name="Sun H."/>
            <person name="Tunlid A."/>
            <person name="Henrissat B."/>
            <person name="Grigoriev I.V."/>
            <person name="Hibbett D.S."/>
            <person name="Martin F."/>
            <person name="Nordberg H.P."/>
            <person name="Cantor M.N."/>
            <person name="Hua S.X."/>
        </authorList>
    </citation>
    <scope>NUCLEOTIDE SEQUENCE [LARGE SCALE GENOMIC DNA]</scope>
    <source>
        <strain evidence="1 2">Ve08.2h10</strain>
    </source>
</reference>
<protein>
    <submittedName>
        <fullName evidence="1">Uncharacterized protein</fullName>
    </submittedName>
</protein>
<keyword evidence="2" id="KW-1185">Reference proteome</keyword>
<reference evidence="2" key="2">
    <citation type="submission" date="2015-01" db="EMBL/GenBank/DDBJ databases">
        <title>Evolutionary Origins and Diversification of the Mycorrhizal Mutualists.</title>
        <authorList>
            <consortium name="DOE Joint Genome Institute"/>
            <consortium name="Mycorrhizal Genomics Consortium"/>
            <person name="Kohler A."/>
            <person name="Kuo A."/>
            <person name="Nagy L.G."/>
            <person name="Floudas D."/>
            <person name="Copeland A."/>
            <person name="Barry K.W."/>
            <person name="Cichocki N."/>
            <person name="Veneault-Fourrey C."/>
            <person name="LaButti K."/>
            <person name="Lindquist E.A."/>
            <person name="Lipzen A."/>
            <person name="Lundell T."/>
            <person name="Morin E."/>
            <person name="Murat C."/>
            <person name="Riley R."/>
            <person name="Ohm R."/>
            <person name="Sun H."/>
            <person name="Tunlid A."/>
            <person name="Henrissat B."/>
            <person name="Grigoriev I.V."/>
            <person name="Hibbett D.S."/>
            <person name="Martin F."/>
        </authorList>
    </citation>
    <scope>NUCLEOTIDE SEQUENCE [LARGE SCALE GENOMIC DNA]</scope>
    <source>
        <strain evidence="2">Ve08.2h10</strain>
    </source>
</reference>